<name>A0A2J7Q4C9_9NEOP</name>
<keyword evidence="3" id="KW-1185">Reference proteome</keyword>
<evidence type="ECO:0000313" key="2">
    <source>
        <dbReference type="EMBL" id="PNF23436.1"/>
    </source>
</evidence>
<feature type="signal peptide" evidence="1">
    <location>
        <begin position="1"/>
        <end position="19"/>
    </location>
</feature>
<dbReference type="InParanoid" id="A0A2J7Q4C9"/>
<protein>
    <recommendedName>
        <fullName evidence="4">DUF4794 domain-containing protein</fullName>
    </recommendedName>
</protein>
<accession>A0A2J7Q4C9</accession>
<gene>
    <name evidence="2" type="ORF">B7P43_G10588</name>
</gene>
<comment type="caution">
    <text evidence="2">The sequence shown here is derived from an EMBL/GenBank/DDBJ whole genome shotgun (WGS) entry which is preliminary data.</text>
</comment>
<dbReference type="Proteomes" id="UP000235965">
    <property type="component" value="Unassembled WGS sequence"/>
</dbReference>
<proteinExistence type="predicted"/>
<dbReference type="AlphaFoldDB" id="A0A2J7Q4C9"/>
<evidence type="ECO:0000256" key="1">
    <source>
        <dbReference type="SAM" id="SignalP"/>
    </source>
</evidence>
<sequence>MSCVTKFILLLIVAACVQGTDCRLNGEQLRQLLQKIYSLPERRHEVSRRNIADLSNIRGTGIFQEPSSRDLDVGFAVGVKDDSNDSDLINDHQWKASYSPISISNINQLNPGSNSLEEPSSKELNIGVFVDPKNGVSYYNPGYVPRISLNVKPVVDDILQEKYDPLVHSVGQPNSGIVPNVHPVLFNPYQKSLLINPSSFGLYSTSSPITDYLGSSTDRAYKLNRLPYPYQTDPELTSLTGVTSRFARLDAERIPNLNQLQHINYPYRGPYQQPFNVAGKISYSPTRFNDISDTFPEKLYQQLIAANKLDYSTNPESYPPFSVVRHYEKFYGRVPNPVADIRYFPPSENLQNVIRVEENLPKGTYRYVAEPVVIRHEREQPEVILNQQGAPVISAQPYGNHEVGTFRLRNDHGYQVQMDVPPAPTDQSSDGVLVMEMKATLYRPLD</sequence>
<reference evidence="2 3" key="1">
    <citation type="submission" date="2017-12" db="EMBL/GenBank/DDBJ databases">
        <title>Hemimetabolous genomes reveal molecular basis of termite eusociality.</title>
        <authorList>
            <person name="Harrison M.C."/>
            <person name="Jongepier E."/>
            <person name="Robertson H.M."/>
            <person name="Arning N."/>
            <person name="Bitard-Feildel T."/>
            <person name="Chao H."/>
            <person name="Childers C.P."/>
            <person name="Dinh H."/>
            <person name="Doddapaneni H."/>
            <person name="Dugan S."/>
            <person name="Gowin J."/>
            <person name="Greiner C."/>
            <person name="Han Y."/>
            <person name="Hu H."/>
            <person name="Hughes D.S.T."/>
            <person name="Huylmans A.-K."/>
            <person name="Kemena C."/>
            <person name="Kremer L.P.M."/>
            <person name="Lee S.L."/>
            <person name="Lopez-Ezquerra A."/>
            <person name="Mallet L."/>
            <person name="Monroy-Kuhn J.M."/>
            <person name="Moser A."/>
            <person name="Murali S.C."/>
            <person name="Muzny D.M."/>
            <person name="Otani S."/>
            <person name="Piulachs M.-D."/>
            <person name="Poelchau M."/>
            <person name="Qu J."/>
            <person name="Schaub F."/>
            <person name="Wada-Katsumata A."/>
            <person name="Worley K.C."/>
            <person name="Xie Q."/>
            <person name="Ylla G."/>
            <person name="Poulsen M."/>
            <person name="Gibbs R.A."/>
            <person name="Schal C."/>
            <person name="Richards S."/>
            <person name="Belles X."/>
            <person name="Korb J."/>
            <person name="Bornberg-Bauer E."/>
        </authorList>
    </citation>
    <scope>NUCLEOTIDE SEQUENCE [LARGE SCALE GENOMIC DNA]</scope>
    <source>
        <tissue evidence="2">Whole body</tissue>
    </source>
</reference>
<dbReference type="EMBL" id="NEVH01018385">
    <property type="protein sequence ID" value="PNF23436.1"/>
    <property type="molecule type" value="Genomic_DNA"/>
</dbReference>
<keyword evidence="1" id="KW-0732">Signal</keyword>
<dbReference type="EMBL" id="NEVH01018385">
    <property type="protein sequence ID" value="PNF23435.1"/>
    <property type="molecule type" value="Genomic_DNA"/>
</dbReference>
<dbReference type="OrthoDB" id="8193932at2759"/>
<feature type="chain" id="PRO_5014559365" description="DUF4794 domain-containing protein" evidence="1">
    <location>
        <begin position="20"/>
        <end position="446"/>
    </location>
</feature>
<organism evidence="2 3">
    <name type="scientific">Cryptotermes secundus</name>
    <dbReference type="NCBI Taxonomy" id="105785"/>
    <lineage>
        <taxon>Eukaryota</taxon>
        <taxon>Metazoa</taxon>
        <taxon>Ecdysozoa</taxon>
        <taxon>Arthropoda</taxon>
        <taxon>Hexapoda</taxon>
        <taxon>Insecta</taxon>
        <taxon>Pterygota</taxon>
        <taxon>Neoptera</taxon>
        <taxon>Polyneoptera</taxon>
        <taxon>Dictyoptera</taxon>
        <taxon>Blattodea</taxon>
        <taxon>Blattoidea</taxon>
        <taxon>Termitoidae</taxon>
        <taxon>Kalotermitidae</taxon>
        <taxon>Cryptotermitinae</taxon>
        <taxon>Cryptotermes</taxon>
    </lineage>
</organism>
<evidence type="ECO:0008006" key="4">
    <source>
        <dbReference type="Google" id="ProtNLM"/>
    </source>
</evidence>
<evidence type="ECO:0000313" key="3">
    <source>
        <dbReference type="Proteomes" id="UP000235965"/>
    </source>
</evidence>